<reference evidence="3" key="1">
    <citation type="submission" date="2020-11" db="EMBL/GenBank/DDBJ databases">
        <authorList>
            <consortium name="DOE Joint Genome Institute"/>
            <person name="Ahrendt S."/>
            <person name="Riley R."/>
            <person name="Andreopoulos W."/>
            <person name="Labutti K."/>
            <person name="Pangilinan J."/>
            <person name="Ruiz-Duenas F.J."/>
            <person name="Barrasa J.M."/>
            <person name="Sanchez-Garcia M."/>
            <person name="Camarero S."/>
            <person name="Miyauchi S."/>
            <person name="Serrano A."/>
            <person name="Linde D."/>
            <person name="Babiker R."/>
            <person name="Drula E."/>
            <person name="Ayuso-Fernandez I."/>
            <person name="Pacheco R."/>
            <person name="Padilla G."/>
            <person name="Ferreira P."/>
            <person name="Barriuso J."/>
            <person name="Kellner H."/>
            <person name="Castanera R."/>
            <person name="Alfaro M."/>
            <person name="Ramirez L."/>
            <person name="Pisabarro A.G."/>
            <person name="Kuo A."/>
            <person name="Tritt A."/>
            <person name="Lipzen A."/>
            <person name="He G."/>
            <person name="Yan M."/>
            <person name="Ng V."/>
            <person name="Cullen D."/>
            <person name="Martin F."/>
            <person name="Rosso M.-N."/>
            <person name="Henrissat B."/>
            <person name="Hibbett D."/>
            <person name="Martinez A.T."/>
            <person name="Grigoriev I.V."/>
        </authorList>
    </citation>
    <scope>NUCLEOTIDE SEQUENCE</scope>
    <source>
        <strain evidence="3">MF-IS2</strain>
    </source>
</reference>
<comment type="caution">
    <text evidence="3">The sequence shown here is derived from an EMBL/GenBank/DDBJ whole genome shotgun (WGS) entry which is preliminary data.</text>
</comment>
<name>A0A9P5X822_9AGAR</name>
<feature type="transmembrane region" description="Helical" evidence="1">
    <location>
        <begin position="215"/>
        <end position="233"/>
    </location>
</feature>
<dbReference type="Proteomes" id="UP000807342">
    <property type="component" value="Unassembled WGS sequence"/>
</dbReference>
<dbReference type="EMBL" id="MU151344">
    <property type="protein sequence ID" value="KAF9444845.1"/>
    <property type="molecule type" value="Genomic_DNA"/>
</dbReference>
<protein>
    <recommendedName>
        <fullName evidence="2">DUF6533 domain-containing protein</fullName>
    </recommendedName>
</protein>
<dbReference type="AlphaFoldDB" id="A0A9P5X822"/>
<evidence type="ECO:0000259" key="2">
    <source>
        <dbReference type="Pfam" id="PF20151"/>
    </source>
</evidence>
<feature type="transmembrane region" description="Helical" evidence="1">
    <location>
        <begin position="175"/>
        <end position="194"/>
    </location>
</feature>
<keyword evidence="4" id="KW-1185">Reference proteome</keyword>
<proteinExistence type="predicted"/>
<feature type="transmembrane region" description="Helical" evidence="1">
    <location>
        <begin position="118"/>
        <end position="136"/>
    </location>
</feature>
<dbReference type="OrthoDB" id="2645170at2759"/>
<keyword evidence="1" id="KW-0472">Membrane</keyword>
<sequence>MSDPSLVSQLRVTSYVKVGIITLLVCEHVGTLPREVNLIWKSRWSAVKILFLISRYMPYIWTVVELGHSIWLLDGSPGGNRCSQLLVPLIWIKTFIRISAEAFFCLEAYAICHRRRTVLILFCTAASAIIIARIVVNALDTLFVNNNVPSPTGCAVAVRSPDDVLIPESYGTVNFASGVTCCTILLLCIIFARWQQYKYRINMTPMISKIYQGALLFYLAQIGLAIISFTTAISPDFQLDLLMANIIAARVILDIRGIGVEECYTSTIFQVSNVISTLKFVRPATEPASTTRDSGDV</sequence>
<organism evidence="3 4">
    <name type="scientific">Macrolepiota fuliginosa MF-IS2</name>
    <dbReference type="NCBI Taxonomy" id="1400762"/>
    <lineage>
        <taxon>Eukaryota</taxon>
        <taxon>Fungi</taxon>
        <taxon>Dikarya</taxon>
        <taxon>Basidiomycota</taxon>
        <taxon>Agaricomycotina</taxon>
        <taxon>Agaricomycetes</taxon>
        <taxon>Agaricomycetidae</taxon>
        <taxon>Agaricales</taxon>
        <taxon>Agaricineae</taxon>
        <taxon>Agaricaceae</taxon>
        <taxon>Macrolepiota</taxon>
    </lineage>
</organism>
<evidence type="ECO:0000313" key="4">
    <source>
        <dbReference type="Proteomes" id="UP000807342"/>
    </source>
</evidence>
<accession>A0A9P5X822</accession>
<dbReference type="Pfam" id="PF20151">
    <property type="entry name" value="DUF6533"/>
    <property type="match status" value="1"/>
</dbReference>
<feature type="domain" description="DUF6533" evidence="2">
    <location>
        <begin position="15"/>
        <end position="58"/>
    </location>
</feature>
<keyword evidence="1" id="KW-0812">Transmembrane</keyword>
<gene>
    <name evidence="3" type="ORF">P691DRAFT_763043</name>
</gene>
<dbReference type="InterPro" id="IPR045340">
    <property type="entry name" value="DUF6533"/>
</dbReference>
<evidence type="ECO:0000256" key="1">
    <source>
        <dbReference type="SAM" id="Phobius"/>
    </source>
</evidence>
<evidence type="ECO:0000313" key="3">
    <source>
        <dbReference type="EMBL" id="KAF9444845.1"/>
    </source>
</evidence>
<keyword evidence="1" id="KW-1133">Transmembrane helix</keyword>